<organism evidence="6 7">
    <name type="scientific">Candidatus Enterococcus lowellii</name>
    <dbReference type="NCBI Taxonomy" id="2230877"/>
    <lineage>
        <taxon>Bacteria</taxon>
        <taxon>Bacillati</taxon>
        <taxon>Bacillota</taxon>
        <taxon>Bacilli</taxon>
        <taxon>Lactobacillales</taxon>
        <taxon>Enterococcaceae</taxon>
        <taxon>Enterococcus</taxon>
    </lineage>
</organism>
<dbReference type="Proteomes" id="UP000664701">
    <property type="component" value="Chromosome"/>
</dbReference>
<proteinExistence type="inferred from homology"/>
<keyword evidence="7" id="KW-1185">Reference proteome</keyword>
<dbReference type="InterPro" id="IPR002711">
    <property type="entry name" value="HNH"/>
</dbReference>
<dbReference type="EMBL" id="CP147251">
    <property type="protein sequence ID" value="WYJ77736.1"/>
    <property type="molecule type" value="Genomic_DNA"/>
</dbReference>
<dbReference type="PANTHER" id="PTHR41286:SF1">
    <property type="entry name" value="HNH NUCLEASE YAJD-RELATED"/>
    <property type="match status" value="1"/>
</dbReference>
<keyword evidence="2" id="KW-0378">Hydrolase</keyword>
<evidence type="ECO:0000256" key="4">
    <source>
        <dbReference type="ARBA" id="ARBA00040194"/>
    </source>
</evidence>
<accession>A0ABZ2STG0</accession>
<evidence type="ECO:0000313" key="6">
    <source>
        <dbReference type="EMBL" id="WYJ77736.1"/>
    </source>
</evidence>
<evidence type="ECO:0000259" key="5">
    <source>
        <dbReference type="SMART" id="SM00507"/>
    </source>
</evidence>
<sequence>MPKRRCEKAGCRKLIDYSKRYCNEHNGSNDKYYNKYKRMSSNLTSNGKTEKEIANFYSSSTWRKVRKLVLIRDSYVCQICLRDGYVHGADMVHHKIELRAKNGWKHRLDMENLEAVNRSCHNQIKHDS</sequence>
<reference evidence="6 7" key="1">
    <citation type="submission" date="2021-03" db="EMBL/GenBank/DDBJ databases">
        <authorList>
            <person name="Gilmore M.S."/>
            <person name="Schwartzman J."/>
            <person name="Van Tyne D."/>
            <person name="Martin M."/>
            <person name="Earl A.M."/>
            <person name="Manson A.L."/>
            <person name="Straub T."/>
            <person name="Salamzade R."/>
            <person name="Saavedra J."/>
            <person name="Lebreton F."/>
            <person name="Prichula J."/>
            <person name="Schaufler K."/>
            <person name="Gaca A."/>
            <person name="Sgardioli B."/>
            <person name="Wagenaar J."/>
            <person name="Strong T."/>
        </authorList>
    </citation>
    <scope>NUCLEOTIDE SEQUENCE [LARGE SCALE GENOMIC DNA]</scope>
    <source>
        <strain evidence="6 7">DIV2402</strain>
    </source>
</reference>
<dbReference type="Pfam" id="PF01844">
    <property type="entry name" value="HNH"/>
    <property type="match status" value="1"/>
</dbReference>
<evidence type="ECO:0000256" key="1">
    <source>
        <dbReference type="ARBA" id="ARBA00022722"/>
    </source>
</evidence>
<dbReference type="SMART" id="SM00507">
    <property type="entry name" value="HNHc"/>
    <property type="match status" value="1"/>
</dbReference>
<evidence type="ECO:0000256" key="3">
    <source>
        <dbReference type="ARBA" id="ARBA00038412"/>
    </source>
</evidence>
<evidence type="ECO:0000256" key="2">
    <source>
        <dbReference type="ARBA" id="ARBA00022801"/>
    </source>
</evidence>
<protein>
    <recommendedName>
        <fullName evidence="4">Putative HNH nuclease YajD</fullName>
    </recommendedName>
</protein>
<reference evidence="6 7" key="2">
    <citation type="submission" date="2024-03" db="EMBL/GenBank/DDBJ databases">
        <title>The Genome Sequence of Enterococcus sp. DIV2402.</title>
        <authorList>
            <consortium name="The Broad Institute Genomics Platform"/>
            <consortium name="The Broad Institute Microbial Omics Core"/>
            <consortium name="The Broad Institute Genomic Center for Infectious Diseases"/>
            <person name="Earl A."/>
            <person name="Manson A."/>
            <person name="Gilmore M."/>
            <person name="Schwartman J."/>
            <person name="Shea T."/>
            <person name="Abouelleil A."/>
            <person name="Cao P."/>
            <person name="Chapman S."/>
            <person name="Cusick C."/>
            <person name="Young S."/>
            <person name="Neafsey D."/>
            <person name="Nusbaum C."/>
            <person name="Birren B."/>
        </authorList>
    </citation>
    <scope>NUCLEOTIDE SEQUENCE [LARGE SCALE GENOMIC DNA]</scope>
    <source>
        <strain evidence="6 7">DIV2402</strain>
    </source>
</reference>
<dbReference type="RefSeq" id="WP_207940158.1">
    <property type="nucleotide sequence ID" value="NZ_CP147251.1"/>
</dbReference>
<gene>
    <name evidence="6" type="ORF">DOK78_002374</name>
</gene>
<evidence type="ECO:0000313" key="7">
    <source>
        <dbReference type="Proteomes" id="UP000664701"/>
    </source>
</evidence>
<dbReference type="CDD" id="cd00085">
    <property type="entry name" value="HNHc"/>
    <property type="match status" value="1"/>
</dbReference>
<comment type="similarity">
    <text evidence="3">Belongs to the HNH nuclease family.</text>
</comment>
<keyword evidence="1" id="KW-0540">Nuclease</keyword>
<feature type="domain" description="HNH nuclease" evidence="5">
    <location>
        <begin position="64"/>
        <end position="122"/>
    </location>
</feature>
<name>A0ABZ2STG0_9ENTE</name>
<dbReference type="PANTHER" id="PTHR41286">
    <property type="entry name" value="HNH NUCLEASE YAJD-RELATED"/>
    <property type="match status" value="1"/>
</dbReference>
<dbReference type="InterPro" id="IPR003615">
    <property type="entry name" value="HNH_nuc"/>
</dbReference>